<evidence type="ECO:0000256" key="9">
    <source>
        <dbReference type="ARBA" id="ARBA00038592"/>
    </source>
</evidence>
<dbReference type="Gene3D" id="3.100.10.20">
    <property type="entry name" value="CRISPR-associated endonuclease Cas1, N-terminal domain"/>
    <property type="match status" value="1"/>
</dbReference>
<keyword evidence="1 10" id="KW-0540">Nuclease</keyword>
<gene>
    <name evidence="11" type="primary">cas1-1</name>
    <name evidence="10" type="synonym">cas1</name>
    <name evidence="11" type="ORF">DSCO28_04870</name>
</gene>
<accession>A0A5K7ZG84</accession>
<dbReference type="InterPro" id="IPR002729">
    <property type="entry name" value="CRISPR-assoc_Cas1"/>
</dbReference>
<dbReference type="InterPro" id="IPR042211">
    <property type="entry name" value="CRISPR-assoc_Cas1_N"/>
</dbReference>
<evidence type="ECO:0000256" key="7">
    <source>
        <dbReference type="ARBA" id="ARBA00023125"/>
    </source>
</evidence>
<evidence type="ECO:0000313" key="12">
    <source>
        <dbReference type="Proteomes" id="UP000425960"/>
    </source>
</evidence>
<dbReference type="GO" id="GO:0046872">
    <property type="term" value="F:metal ion binding"/>
    <property type="evidence" value="ECO:0007669"/>
    <property type="project" value="UniProtKB-UniRule"/>
</dbReference>
<dbReference type="KEGG" id="dov:DSCO28_04870"/>
<name>A0A5K7ZG84_9BACT</name>
<reference evidence="11 12" key="1">
    <citation type="submission" date="2019-11" db="EMBL/GenBank/DDBJ databases">
        <title>Comparative genomics of hydrocarbon-degrading Desulfosarcina strains.</title>
        <authorList>
            <person name="Watanabe M."/>
            <person name="Kojima H."/>
            <person name="Fukui M."/>
        </authorList>
    </citation>
    <scope>NUCLEOTIDE SEQUENCE [LARGE SCALE GENOMIC DNA]</scope>
    <source>
        <strain evidence="11 12">28bB2T</strain>
    </source>
</reference>
<dbReference type="EC" id="3.1.-.-" evidence="10"/>
<feature type="binding site" evidence="10">
    <location>
        <position position="225"/>
    </location>
    <ligand>
        <name>Mn(2+)</name>
        <dbReference type="ChEBI" id="CHEBI:29035"/>
    </ligand>
</feature>
<keyword evidence="6 10" id="KW-0051">Antiviral defense</keyword>
<evidence type="ECO:0000313" key="11">
    <source>
        <dbReference type="EMBL" id="BBO79921.1"/>
    </source>
</evidence>
<evidence type="ECO:0000256" key="10">
    <source>
        <dbReference type="HAMAP-Rule" id="MF_01470"/>
    </source>
</evidence>
<keyword evidence="3 10" id="KW-0255">Endonuclease</keyword>
<organism evidence="11 12">
    <name type="scientific">Desulfosarcina ovata subsp. sediminis</name>
    <dbReference type="NCBI Taxonomy" id="885957"/>
    <lineage>
        <taxon>Bacteria</taxon>
        <taxon>Pseudomonadati</taxon>
        <taxon>Thermodesulfobacteriota</taxon>
        <taxon>Desulfobacteria</taxon>
        <taxon>Desulfobacterales</taxon>
        <taxon>Desulfosarcinaceae</taxon>
        <taxon>Desulfosarcina</taxon>
    </lineage>
</organism>
<evidence type="ECO:0000256" key="2">
    <source>
        <dbReference type="ARBA" id="ARBA00022723"/>
    </source>
</evidence>
<protein>
    <recommendedName>
        <fullName evidence="10">CRISPR-associated endonuclease Cas1</fullName>
        <ecNumber evidence="10">3.1.-.-</ecNumber>
    </recommendedName>
</protein>
<comment type="function">
    <text evidence="10">CRISPR (clustered regularly interspaced short palindromic repeat), is an adaptive immune system that provides protection against mobile genetic elements (viruses, transposable elements and conjugative plasmids). CRISPR clusters contain spacers, sequences complementary to antecedent mobile elements, and target invading nucleic acids. CRISPR clusters are transcribed and processed into CRISPR RNA (crRNA). Acts as a dsDNA endonuclease. Involved in the integration of spacer DNA into the CRISPR cassette.</text>
</comment>
<dbReference type="RefSeq" id="WP_155308703.1">
    <property type="nucleotide sequence ID" value="NZ_AP021876.1"/>
</dbReference>
<sequence length="338" mass="38287">MMLVIDRRESILLYKGGCLVLQRKGKKDRQIPVKPLEQVVIYGNPQVEAAVLRVLGEAGIPVAILPARGNQPPAFSGGGLAVQLPLRRRQHRLAEHPGRSLKMAKWFVQNKMNSYDLALATLRKLYPEKAEGLVDFCRMRDRTTESLQSAPSHASIMGLEGQLAHAWFSLLSKQLPDKWKFIGRNRRPPRDPVNALLSLGYTLLLSEVTRCVQYAGLDPSLGFLHRDYPGRESCALDFTEVFRSGVDCFVLTWLASDQIDSEGFYYREKTGCRLSKTARPIFYQAWAYYREEWPRPGGLITENAEVHFGSLRECVNGHIAKARKYMKQLEEQNEGIPA</sequence>
<dbReference type="GO" id="GO:0016787">
    <property type="term" value="F:hydrolase activity"/>
    <property type="evidence" value="ECO:0007669"/>
    <property type="project" value="UniProtKB-KW"/>
</dbReference>
<dbReference type="Gene3D" id="1.20.120.920">
    <property type="entry name" value="CRISPR-associated endonuclease Cas1, C-terminal domain"/>
    <property type="match status" value="1"/>
</dbReference>
<feature type="binding site" evidence="10">
    <location>
        <position position="240"/>
    </location>
    <ligand>
        <name>Mn(2+)</name>
        <dbReference type="ChEBI" id="CHEBI:29035"/>
    </ligand>
</feature>
<dbReference type="InterPro" id="IPR042206">
    <property type="entry name" value="CRISPR-assoc_Cas1_C"/>
</dbReference>
<comment type="similarity">
    <text evidence="10">Belongs to the CRISPR-associated endonuclease Cas1 family.</text>
</comment>
<dbReference type="GO" id="GO:0051607">
    <property type="term" value="P:defense response to virus"/>
    <property type="evidence" value="ECO:0007669"/>
    <property type="project" value="UniProtKB-UniRule"/>
</dbReference>
<dbReference type="HAMAP" id="MF_01470">
    <property type="entry name" value="Cas1"/>
    <property type="match status" value="1"/>
</dbReference>
<evidence type="ECO:0000256" key="5">
    <source>
        <dbReference type="ARBA" id="ARBA00022842"/>
    </source>
</evidence>
<keyword evidence="7 10" id="KW-0238">DNA-binding</keyword>
<dbReference type="NCBIfam" id="TIGR00287">
    <property type="entry name" value="cas1"/>
    <property type="match status" value="1"/>
</dbReference>
<evidence type="ECO:0000256" key="4">
    <source>
        <dbReference type="ARBA" id="ARBA00022801"/>
    </source>
</evidence>
<keyword evidence="4 10" id="KW-0378">Hydrolase</keyword>
<evidence type="ECO:0000256" key="3">
    <source>
        <dbReference type="ARBA" id="ARBA00022759"/>
    </source>
</evidence>
<keyword evidence="2 10" id="KW-0479">Metal-binding</keyword>
<evidence type="ECO:0000256" key="8">
    <source>
        <dbReference type="ARBA" id="ARBA00023211"/>
    </source>
</evidence>
<comment type="cofactor">
    <cofactor evidence="10">
        <name>Mg(2+)</name>
        <dbReference type="ChEBI" id="CHEBI:18420"/>
    </cofactor>
    <cofactor evidence="10">
        <name>Mn(2+)</name>
        <dbReference type="ChEBI" id="CHEBI:29035"/>
    </cofactor>
</comment>
<dbReference type="AlphaFoldDB" id="A0A5K7ZG84"/>
<keyword evidence="8 10" id="KW-0464">Manganese</keyword>
<dbReference type="CDD" id="cd09634">
    <property type="entry name" value="Cas1_I-II-III"/>
    <property type="match status" value="1"/>
</dbReference>
<feature type="binding site" evidence="10">
    <location>
        <position position="160"/>
    </location>
    <ligand>
        <name>Mn(2+)</name>
        <dbReference type="ChEBI" id="CHEBI:29035"/>
    </ligand>
</feature>
<proteinExistence type="inferred from homology"/>
<dbReference type="Pfam" id="PF01867">
    <property type="entry name" value="Cas_Cas1"/>
    <property type="match status" value="1"/>
</dbReference>
<dbReference type="PANTHER" id="PTHR34353:SF2">
    <property type="entry name" value="CRISPR-ASSOCIATED ENDONUCLEASE CAS1 1"/>
    <property type="match status" value="1"/>
</dbReference>
<comment type="subunit">
    <text evidence="9 10">Homodimer, forms a heterotetramer with a Cas2 homodimer.</text>
</comment>
<dbReference type="EMBL" id="AP021876">
    <property type="protein sequence ID" value="BBO79921.1"/>
    <property type="molecule type" value="Genomic_DNA"/>
</dbReference>
<evidence type="ECO:0000256" key="1">
    <source>
        <dbReference type="ARBA" id="ARBA00022722"/>
    </source>
</evidence>
<dbReference type="GO" id="GO:0004519">
    <property type="term" value="F:endonuclease activity"/>
    <property type="evidence" value="ECO:0007669"/>
    <property type="project" value="UniProtKB-UniRule"/>
</dbReference>
<keyword evidence="5 10" id="KW-0460">Magnesium</keyword>
<dbReference type="GO" id="GO:0043571">
    <property type="term" value="P:maintenance of CRISPR repeat elements"/>
    <property type="evidence" value="ECO:0007669"/>
    <property type="project" value="UniProtKB-UniRule"/>
</dbReference>
<evidence type="ECO:0000256" key="6">
    <source>
        <dbReference type="ARBA" id="ARBA00023118"/>
    </source>
</evidence>
<dbReference type="GO" id="GO:0003677">
    <property type="term" value="F:DNA binding"/>
    <property type="evidence" value="ECO:0007669"/>
    <property type="project" value="UniProtKB-KW"/>
</dbReference>
<dbReference type="Proteomes" id="UP000425960">
    <property type="component" value="Chromosome"/>
</dbReference>
<dbReference type="InterPro" id="IPR050646">
    <property type="entry name" value="Cas1"/>
</dbReference>
<dbReference type="PANTHER" id="PTHR34353">
    <property type="entry name" value="CRISPR-ASSOCIATED ENDONUCLEASE CAS1 1"/>
    <property type="match status" value="1"/>
</dbReference>